<comment type="similarity">
    <text evidence="1">Belongs to the AB hydrolase superfamily.</text>
</comment>
<evidence type="ECO:0000259" key="3">
    <source>
        <dbReference type="Pfam" id="PF12697"/>
    </source>
</evidence>
<evidence type="ECO:0000313" key="5">
    <source>
        <dbReference type="Proteomes" id="UP001190926"/>
    </source>
</evidence>
<feature type="domain" description="AB hydrolase-1" evidence="3">
    <location>
        <begin position="39"/>
        <end position="277"/>
    </location>
</feature>
<organism evidence="4 5">
    <name type="scientific">Perilla frutescens var. hirtella</name>
    <name type="common">Perilla citriodora</name>
    <name type="synonym">Perilla setoyensis</name>
    <dbReference type="NCBI Taxonomy" id="608512"/>
    <lineage>
        <taxon>Eukaryota</taxon>
        <taxon>Viridiplantae</taxon>
        <taxon>Streptophyta</taxon>
        <taxon>Embryophyta</taxon>
        <taxon>Tracheophyta</taxon>
        <taxon>Spermatophyta</taxon>
        <taxon>Magnoliopsida</taxon>
        <taxon>eudicotyledons</taxon>
        <taxon>Gunneridae</taxon>
        <taxon>Pentapetalae</taxon>
        <taxon>asterids</taxon>
        <taxon>lamiids</taxon>
        <taxon>Lamiales</taxon>
        <taxon>Lamiaceae</taxon>
        <taxon>Nepetoideae</taxon>
        <taxon>Elsholtzieae</taxon>
        <taxon>Perilla</taxon>
    </lineage>
</organism>
<keyword evidence="2" id="KW-0378">Hydrolase</keyword>
<dbReference type="InterPro" id="IPR000073">
    <property type="entry name" value="AB_hydrolase_1"/>
</dbReference>
<name>A0AAD4J292_PERFH</name>
<dbReference type="Proteomes" id="UP001190926">
    <property type="component" value="Unassembled WGS sequence"/>
</dbReference>
<keyword evidence="5" id="KW-1185">Reference proteome</keyword>
<evidence type="ECO:0000256" key="2">
    <source>
        <dbReference type="ARBA" id="ARBA00022801"/>
    </source>
</evidence>
<dbReference type="PANTHER" id="PTHR43039">
    <property type="entry name" value="ESTERASE-RELATED"/>
    <property type="match status" value="1"/>
</dbReference>
<reference evidence="4 5" key="1">
    <citation type="journal article" date="2021" name="Nat. Commun.">
        <title>Incipient diploidization of the medicinal plant Perilla within 10,000 years.</title>
        <authorList>
            <person name="Zhang Y."/>
            <person name="Shen Q."/>
            <person name="Leng L."/>
            <person name="Zhang D."/>
            <person name="Chen S."/>
            <person name="Shi Y."/>
            <person name="Ning Z."/>
            <person name="Chen S."/>
        </authorList>
    </citation>
    <scope>NUCLEOTIDE SEQUENCE [LARGE SCALE GENOMIC DNA]</scope>
    <source>
        <strain evidence="5">cv. PC099</strain>
    </source>
</reference>
<evidence type="ECO:0000256" key="1">
    <source>
        <dbReference type="ARBA" id="ARBA00008645"/>
    </source>
</evidence>
<dbReference type="AlphaFoldDB" id="A0AAD4J292"/>
<dbReference type="InterPro" id="IPR029058">
    <property type="entry name" value="AB_hydrolase_fold"/>
</dbReference>
<dbReference type="FunFam" id="3.40.50.1820:FF:000042">
    <property type="entry name" value="probable strigolactone esterase DAD2"/>
    <property type="match status" value="1"/>
</dbReference>
<comment type="caution">
    <text evidence="4">The sequence shown here is derived from an EMBL/GenBank/DDBJ whole genome shotgun (WGS) entry which is preliminary data.</text>
</comment>
<dbReference type="GO" id="GO:0016787">
    <property type="term" value="F:hydrolase activity"/>
    <property type="evidence" value="ECO:0007669"/>
    <property type="project" value="UniProtKB-KW"/>
</dbReference>
<sequence>MVLPSSSPAGTQTKRLTAMRENLATSMNARLLGSGKETIVLAHGYGGDQSVWDKIVPLLADRYRLLLFDWCFSGAVKDPSLYDPTSYSSYDAFADDLISVVGEMKLSSCVFVGHSMSGMIGCIASLKRPDLFTRLVLVGPSPRLVNVEGYEGGFDLGQIEELFSNIESNYEQWSCAFASLVVDATDQLSVEKFANCLKRMRVEVALSLAKTVFLADYRYVLEKVVVPCTIIQTKNDVVVPLSVARYMQTKIKGECEVEIIDTEGHFPQLTAHLQFVEVLHRILGC</sequence>
<dbReference type="Pfam" id="PF12697">
    <property type="entry name" value="Abhydrolase_6"/>
    <property type="match status" value="1"/>
</dbReference>
<dbReference type="EMBL" id="SDAM02000175">
    <property type="protein sequence ID" value="KAH6825405.1"/>
    <property type="molecule type" value="Genomic_DNA"/>
</dbReference>
<protein>
    <submittedName>
        <fullName evidence="4">Alpha/beta-Hydrolases superfamily protein</fullName>
    </submittedName>
</protein>
<accession>A0AAD4J292</accession>
<evidence type="ECO:0000313" key="4">
    <source>
        <dbReference type="EMBL" id="KAH6825405.1"/>
    </source>
</evidence>
<dbReference type="SUPFAM" id="SSF53474">
    <property type="entry name" value="alpha/beta-Hydrolases"/>
    <property type="match status" value="1"/>
</dbReference>
<proteinExistence type="inferred from homology"/>
<gene>
    <name evidence="4" type="ORF">C2S53_000977</name>
</gene>
<dbReference type="Gene3D" id="3.40.50.1820">
    <property type="entry name" value="alpha/beta hydrolase"/>
    <property type="match status" value="1"/>
</dbReference>